<organism evidence="6 7">
    <name type="scientific">Mytilus galloprovincialis</name>
    <name type="common">Mediterranean mussel</name>
    <dbReference type="NCBI Taxonomy" id="29158"/>
    <lineage>
        <taxon>Eukaryota</taxon>
        <taxon>Metazoa</taxon>
        <taxon>Spiralia</taxon>
        <taxon>Lophotrochozoa</taxon>
        <taxon>Mollusca</taxon>
        <taxon>Bivalvia</taxon>
        <taxon>Autobranchia</taxon>
        <taxon>Pteriomorphia</taxon>
        <taxon>Mytilida</taxon>
        <taxon>Mytiloidea</taxon>
        <taxon>Mytilidae</taxon>
        <taxon>Mytilinae</taxon>
        <taxon>Mytilus</taxon>
    </lineage>
</organism>
<evidence type="ECO:0000259" key="5">
    <source>
        <dbReference type="PROSITE" id="PS50835"/>
    </source>
</evidence>
<dbReference type="SUPFAM" id="SSF48726">
    <property type="entry name" value="Immunoglobulin"/>
    <property type="match status" value="3"/>
</dbReference>
<comment type="subcellular location">
    <subcellularLocation>
        <location evidence="1">Cytoplasm</location>
    </subcellularLocation>
</comment>
<dbReference type="OrthoDB" id="6118665at2759"/>
<evidence type="ECO:0000313" key="6">
    <source>
        <dbReference type="EMBL" id="VDI67986.1"/>
    </source>
</evidence>
<keyword evidence="3" id="KW-0597">Phosphoprotein</keyword>
<name>A0A8B6GRH5_MYTGA</name>
<keyword evidence="4" id="KW-1015">Disulfide bond</keyword>
<dbReference type="Gene3D" id="2.60.40.10">
    <property type="entry name" value="Immunoglobulins"/>
    <property type="match status" value="4"/>
</dbReference>
<feature type="domain" description="Ig-like" evidence="5">
    <location>
        <begin position="254"/>
        <end position="325"/>
    </location>
</feature>
<dbReference type="InterPro" id="IPR036179">
    <property type="entry name" value="Ig-like_dom_sf"/>
</dbReference>
<dbReference type="InterPro" id="IPR013783">
    <property type="entry name" value="Ig-like_fold"/>
</dbReference>
<dbReference type="PANTHER" id="PTHR35971:SF5">
    <property type="entry name" value="OBSCURIN LIKE CYTOSKELETAL ADAPTOR 1"/>
    <property type="match status" value="1"/>
</dbReference>
<evidence type="ECO:0000256" key="4">
    <source>
        <dbReference type="ARBA" id="ARBA00023157"/>
    </source>
</evidence>
<keyword evidence="6" id="KW-0808">Transferase</keyword>
<comment type="caution">
    <text evidence="6">The sequence shown here is derived from an EMBL/GenBank/DDBJ whole genome shotgun (WGS) entry which is preliminary data.</text>
</comment>
<proteinExistence type="predicted"/>
<keyword evidence="2" id="KW-0963">Cytoplasm</keyword>
<reference evidence="6" key="1">
    <citation type="submission" date="2018-11" db="EMBL/GenBank/DDBJ databases">
        <authorList>
            <person name="Alioto T."/>
            <person name="Alioto T."/>
        </authorList>
    </citation>
    <scope>NUCLEOTIDE SEQUENCE</scope>
</reference>
<dbReference type="EMBL" id="UYJE01008858">
    <property type="protein sequence ID" value="VDI67986.1"/>
    <property type="molecule type" value="Genomic_DNA"/>
</dbReference>
<evidence type="ECO:0000256" key="1">
    <source>
        <dbReference type="ARBA" id="ARBA00004496"/>
    </source>
</evidence>
<dbReference type="GO" id="GO:0004674">
    <property type="term" value="F:protein serine/threonine kinase activity"/>
    <property type="evidence" value="ECO:0007669"/>
    <property type="project" value="UniProtKB-EC"/>
</dbReference>
<dbReference type="InterPro" id="IPR013098">
    <property type="entry name" value="Ig_I-set"/>
</dbReference>
<dbReference type="InterPro" id="IPR003599">
    <property type="entry name" value="Ig_sub"/>
</dbReference>
<dbReference type="SMART" id="SM00409">
    <property type="entry name" value="IG"/>
    <property type="match status" value="3"/>
</dbReference>
<evidence type="ECO:0000256" key="2">
    <source>
        <dbReference type="ARBA" id="ARBA00022490"/>
    </source>
</evidence>
<dbReference type="InterPro" id="IPR052385">
    <property type="entry name" value="Obscurin/Obscurin-like_Reg"/>
</dbReference>
<dbReference type="Pfam" id="PF07679">
    <property type="entry name" value="I-set"/>
    <property type="match status" value="2"/>
</dbReference>
<dbReference type="GO" id="GO:0005737">
    <property type="term" value="C:cytoplasm"/>
    <property type="evidence" value="ECO:0007669"/>
    <property type="project" value="UniProtKB-SubCell"/>
</dbReference>
<dbReference type="PROSITE" id="PS50835">
    <property type="entry name" value="IG_LIKE"/>
    <property type="match status" value="2"/>
</dbReference>
<accession>A0A8B6GRH5</accession>
<feature type="domain" description="Ig-like" evidence="5">
    <location>
        <begin position="341"/>
        <end position="413"/>
    </location>
</feature>
<dbReference type="EC" id="2.7.11.1" evidence="6"/>
<protein>
    <submittedName>
        <fullName evidence="6">Titin</fullName>
        <ecNumber evidence="6">2.7.11.1</ecNumber>
    </submittedName>
</protein>
<sequence>MLFRLLSLVHVCVAFPLKCPEPAQWSIRARSHCQNPSKYFCLKNDLINGFSENCTIFDFLQPGRKHVLRGGLDADICSSERFQPWPITFYTNVSTNCIFLKSKCNEEGQVLYGNGNRNTDATCRCDYTRGYDFLKKPRNPCFCIPSEEDCSCYLKKCPDSPFKLAPVYFMDQPSDVEPLEGQSVHLKYKLLCYRFPMVFLKNDAVITKTSHIKEKRKGRSMVLHIDPVTANDEGEYCLKVACFKSDMTRMTIKPLFKRPLENISILEGSETIFECQTEEENSPIEWFHEGKIVTNNSQNVKMENLPGYIYKLTISQTGRSDGGKYHIKKNGVDCKANLVVKALFKRPLENISILEGSDTIFECQTEEENSPIEWFHEGKPVTNNSQNVKMEKLPGYIYKLTISQTGRSDGGKYHIKKNGVDSQAILVVKALFRRPLENVSILEGSETIFECQTEEENSPVEWFHEGNKVTNETHNIKMETLPG</sequence>
<dbReference type="Proteomes" id="UP000596742">
    <property type="component" value="Unassembled WGS sequence"/>
</dbReference>
<dbReference type="AlphaFoldDB" id="A0A8B6GRH5"/>
<gene>
    <name evidence="6" type="ORF">MGAL_10B084550</name>
</gene>
<dbReference type="PANTHER" id="PTHR35971">
    <property type="entry name" value="SI:DKEY-31G6.6"/>
    <property type="match status" value="1"/>
</dbReference>
<keyword evidence="7" id="KW-1185">Reference proteome</keyword>
<evidence type="ECO:0000256" key="3">
    <source>
        <dbReference type="ARBA" id="ARBA00022553"/>
    </source>
</evidence>
<evidence type="ECO:0000313" key="7">
    <source>
        <dbReference type="Proteomes" id="UP000596742"/>
    </source>
</evidence>
<dbReference type="InterPro" id="IPR007110">
    <property type="entry name" value="Ig-like_dom"/>
</dbReference>